<accession>A0ABT8YD25</accession>
<sequence length="291" mass="32756">MSLDLVSTGNVVGEFIYPQSFRDSFSDSACWQIPLPGRKYNGKDVSIEIVRSDARRDAACELINRMYSWRGYGDSHRLDQRPTHTTFTVAADDEVIGTVTLAADSERGLAVDALFRAEIDHYRNQPRAKVCELTKLAFDTTAESKHLLAALFHVVLIYGVWKHEGTDLFIEVNPRHRRFYEMMLGFERVGDLRTNESVNAPSQLMRLRVADIHAKIDESRSANASCRSLYPFFLSTLEEADVCLNLWSNAAGASLDQATFQDFIEIFPGSGDPPPAYARNESSHQMRLVAI</sequence>
<comment type="caution">
    <text evidence="2">The sequence shown here is derived from an EMBL/GenBank/DDBJ whole genome shotgun (WGS) entry which is preliminary data.</text>
</comment>
<reference evidence="2" key="1">
    <citation type="submission" date="2023-07" db="EMBL/GenBank/DDBJ databases">
        <authorList>
            <person name="Kim M."/>
        </authorList>
    </citation>
    <scope>NUCLEOTIDE SEQUENCE</scope>
    <source>
        <strain evidence="2">BIUV-7</strain>
    </source>
</reference>
<evidence type="ECO:0000259" key="1">
    <source>
        <dbReference type="PROSITE" id="PS51186"/>
    </source>
</evidence>
<dbReference type="PROSITE" id="PS51186">
    <property type="entry name" value="GNAT"/>
    <property type="match status" value="1"/>
</dbReference>
<dbReference type="SUPFAM" id="SSF55729">
    <property type="entry name" value="Acyl-CoA N-acyltransferases (Nat)"/>
    <property type="match status" value="1"/>
</dbReference>
<dbReference type="Gene3D" id="3.40.630.30">
    <property type="match status" value="1"/>
</dbReference>
<feature type="domain" description="N-acetyltransferase" evidence="1">
    <location>
        <begin position="47"/>
        <end position="210"/>
    </location>
</feature>
<dbReference type="InterPro" id="IPR000182">
    <property type="entry name" value="GNAT_dom"/>
</dbReference>
<dbReference type="EMBL" id="JAUOTP010000009">
    <property type="protein sequence ID" value="MDO6416270.1"/>
    <property type="molecule type" value="Genomic_DNA"/>
</dbReference>
<proteinExistence type="predicted"/>
<dbReference type="Pfam" id="PF21926">
    <property type="entry name" value="FeeM"/>
    <property type="match status" value="1"/>
</dbReference>
<keyword evidence="3" id="KW-1185">Reference proteome</keyword>
<evidence type="ECO:0000313" key="2">
    <source>
        <dbReference type="EMBL" id="MDO6416270.1"/>
    </source>
</evidence>
<dbReference type="RefSeq" id="WP_303545548.1">
    <property type="nucleotide sequence ID" value="NZ_JAUOTP010000009.1"/>
</dbReference>
<organism evidence="2 3">
    <name type="scientific">Sphingomonas natans</name>
    <dbReference type="NCBI Taxonomy" id="3063330"/>
    <lineage>
        <taxon>Bacteria</taxon>
        <taxon>Pseudomonadati</taxon>
        <taxon>Pseudomonadota</taxon>
        <taxon>Alphaproteobacteria</taxon>
        <taxon>Sphingomonadales</taxon>
        <taxon>Sphingomonadaceae</taxon>
        <taxon>Sphingomonas</taxon>
    </lineage>
</organism>
<gene>
    <name evidence="2" type="ORF">Q4F19_17930</name>
</gene>
<dbReference type="InterPro" id="IPR016181">
    <property type="entry name" value="Acyl_CoA_acyltransferase"/>
</dbReference>
<evidence type="ECO:0000313" key="3">
    <source>
        <dbReference type="Proteomes" id="UP001169764"/>
    </source>
</evidence>
<dbReference type="Proteomes" id="UP001169764">
    <property type="component" value="Unassembled WGS sequence"/>
</dbReference>
<dbReference type="InterPro" id="IPR054597">
    <property type="entry name" value="FeeM_cat"/>
</dbReference>
<protein>
    <submittedName>
        <fullName evidence="2">Acetyltransferase</fullName>
    </submittedName>
</protein>
<name>A0ABT8YD25_9SPHN</name>